<feature type="region of interest" description="Disordered" evidence="4">
    <location>
        <begin position="407"/>
        <end position="451"/>
    </location>
</feature>
<feature type="compositionally biased region" description="Polar residues" evidence="4">
    <location>
        <begin position="175"/>
        <end position="191"/>
    </location>
</feature>
<dbReference type="InterPro" id="IPR036388">
    <property type="entry name" value="WH-like_DNA-bd_sf"/>
</dbReference>
<keyword evidence="3" id="KW-0539">Nucleus</keyword>
<comment type="caution">
    <text evidence="6">The sequence shown here is derived from an EMBL/GenBank/DDBJ whole genome shotgun (WGS) entry which is preliminary data.</text>
</comment>
<keyword evidence="7" id="KW-1185">Reference proteome</keyword>
<organism evidence="6 7">
    <name type="scientific">Halocaridina rubra</name>
    <name type="common">Hawaiian red shrimp</name>
    <dbReference type="NCBI Taxonomy" id="373956"/>
    <lineage>
        <taxon>Eukaryota</taxon>
        <taxon>Metazoa</taxon>
        <taxon>Ecdysozoa</taxon>
        <taxon>Arthropoda</taxon>
        <taxon>Crustacea</taxon>
        <taxon>Multicrustacea</taxon>
        <taxon>Malacostraca</taxon>
        <taxon>Eumalacostraca</taxon>
        <taxon>Eucarida</taxon>
        <taxon>Decapoda</taxon>
        <taxon>Pleocyemata</taxon>
        <taxon>Caridea</taxon>
        <taxon>Atyoidea</taxon>
        <taxon>Atyidae</taxon>
        <taxon>Halocaridina</taxon>
    </lineage>
</organism>
<evidence type="ECO:0000256" key="2">
    <source>
        <dbReference type="ARBA" id="ARBA00023125"/>
    </source>
</evidence>
<dbReference type="PRINTS" id="PR00454">
    <property type="entry name" value="ETSDOMAIN"/>
</dbReference>
<dbReference type="PROSITE" id="PS50061">
    <property type="entry name" value="ETS_DOMAIN_3"/>
    <property type="match status" value="1"/>
</dbReference>
<comment type="subcellular location">
    <subcellularLocation>
        <location evidence="3">Nucleus</location>
    </subcellularLocation>
</comment>
<feature type="compositionally biased region" description="Basic and acidic residues" evidence="4">
    <location>
        <begin position="202"/>
        <end position="212"/>
    </location>
</feature>
<feature type="region of interest" description="Disordered" evidence="4">
    <location>
        <begin position="236"/>
        <end position="255"/>
    </location>
</feature>
<dbReference type="PANTHER" id="PTHR11849">
    <property type="entry name" value="ETS"/>
    <property type="match status" value="1"/>
</dbReference>
<protein>
    <recommendedName>
        <fullName evidence="5">ETS domain-containing protein</fullName>
    </recommendedName>
</protein>
<evidence type="ECO:0000256" key="1">
    <source>
        <dbReference type="ARBA" id="ARBA00005562"/>
    </source>
</evidence>
<accession>A0AAN8WUT7</accession>
<dbReference type="Gene3D" id="1.10.150.50">
    <property type="entry name" value="Transcription Factor, Ets-1"/>
    <property type="match status" value="1"/>
</dbReference>
<keyword evidence="2 3" id="KW-0238">DNA-binding</keyword>
<evidence type="ECO:0000256" key="3">
    <source>
        <dbReference type="RuleBase" id="RU004019"/>
    </source>
</evidence>
<dbReference type="Gene3D" id="1.10.10.10">
    <property type="entry name" value="Winged helix-like DNA-binding domain superfamily/Winged helix DNA-binding domain"/>
    <property type="match status" value="1"/>
</dbReference>
<feature type="domain" description="ETS" evidence="5">
    <location>
        <begin position="470"/>
        <end position="552"/>
    </location>
</feature>
<proteinExistence type="inferred from homology"/>
<dbReference type="AlphaFoldDB" id="A0AAN8WUT7"/>
<dbReference type="InterPro" id="IPR036390">
    <property type="entry name" value="WH_DNA-bd_sf"/>
</dbReference>
<evidence type="ECO:0000259" key="5">
    <source>
        <dbReference type="PROSITE" id="PS50061"/>
    </source>
</evidence>
<dbReference type="PANTHER" id="PTHR11849:SF190">
    <property type="entry name" value="ETS-DOMAIN PROTEIN"/>
    <property type="match status" value="1"/>
</dbReference>
<name>A0AAN8WUT7_HALRR</name>
<feature type="compositionally biased region" description="Polar residues" evidence="4">
    <location>
        <begin position="154"/>
        <end position="167"/>
    </location>
</feature>
<dbReference type="InterPro" id="IPR046328">
    <property type="entry name" value="ETS_fam"/>
</dbReference>
<dbReference type="GO" id="GO:0030154">
    <property type="term" value="P:cell differentiation"/>
    <property type="evidence" value="ECO:0007669"/>
    <property type="project" value="TreeGrafter"/>
</dbReference>
<dbReference type="Proteomes" id="UP001381693">
    <property type="component" value="Unassembled WGS sequence"/>
</dbReference>
<comment type="similarity">
    <text evidence="1 3">Belongs to the ETS family.</text>
</comment>
<gene>
    <name evidence="6" type="ORF">SK128_020428</name>
</gene>
<dbReference type="SMART" id="SM00413">
    <property type="entry name" value="ETS"/>
    <property type="match status" value="1"/>
</dbReference>
<evidence type="ECO:0000313" key="7">
    <source>
        <dbReference type="Proteomes" id="UP001381693"/>
    </source>
</evidence>
<dbReference type="SUPFAM" id="SSF47769">
    <property type="entry name" value="SAM/Pointed domain"/>
    <property type="match status" value="1"/>
</dbReference>
<feature type="region of interest" description="Disordered" evidence="4">
    <location>
        <begin position="152"/>
        <end position="224"/>
    </location>
</feature>
<sequence>MNQRDRISAETEVPIGIGVQRSKGQEGVFYRIMLMSRHPEDVHRRMSSHDGHRHSYLDVHICVWEGKQCEEWATYVCRKRGVDTHEVDLRGFRITDGISLQQLSRQEFCSIVGDQYGTMFWKELRSFRAQQKQRCSNCAKYDELPALIPWPDNHSAQQSATDLSSHSHVTKRSLQKSSPSPSPHYFNSTPCGDQVSPFPYEARSRYPEEHSPPRSYEGSPSPGYQERLRYQEECPPYAATLPPSPESFGSRSRSPHLAYPDQVYWRENEPVLPYQKPLPELLPLEDVDEEAPPPTHHRANLANCWQERDVYRHGPDVSTNKQPVPVVCSPNHAYPTHSSHANYVSHPIRRNEMLDCQSRSHFTPIIQYAHPSQQSHPAHNNMHHQPLAHANYRANYTYVNHSSNSSVKTYVSDEDDEGQSESGRLIIDLEDSMSEGVEKDSEDSTRQTQENCSFPHLKKIPTKRRRDRGPKSWEFLMRLLACSETNPSIIRWEDEAEGSFRLVQPQEIANMWGTRSKKEDLSYNNFARALRYHYKTKLLYKISERQLVYGCGPVALEFYRQLVLENGKSTVSSGTG</sequence>
<dbReference type="InterPro" id="IPR000418">
    <property type="entry name" value="Ets_dom"/>
</dbReference>
<dbReference type="Pfam" id="PF00178">
    <property type="entry name" value="Ets"/>
    <property type="match status" value="1"/>
</dbReference>
<dbReference type="InterPro" id="IPR013761">
    <property type="entry name" value="SAM/pointed_sf"/>
</dbReference>
<dbReference type="GO" id="GO:0005634">
    <property type="term" value="C:nucleus"/>
    <property type="evidence" value="ECO:0007669"/>
    <property type="project" value="UniProtKB-SubCell"/>
</dbReference>
<dbReference type="GO" id="GO:0000981">
    <property type="term" value="F:DNA-binding transcription factor activity, RNA polymerase II-specific"/>
    <property type="evidence" value="ECO:0007669"/>
    <property type="project" value="TreeGrafter"/>
</dbReference>
<evidence type="ECO:0000313" key="6">
    <source>
        <dbReference type="EMBL" id="KAK7068808.1"/>
    </source>
</evidence>
<feature type="compositionally biased region" description="Basic and acidic residues" evidence="4">
    <location>
        <begin position="436"/>
        <end position="445"/>
    </location>
</feature>
<dbReference type="EMBL" id="JAXCGZ010017117">
    <property type="protein sequence ID" value="KAK7068808.1"/>
    <property type="molecule type" value="Genomic_DNA"/>
</dbReference>
<dbReference type="GO" id="GO:0043565">
    <property type="term" value="F:sequence-specific DNA binding"/>
    <property type="evidence" value="ECO:0007669"/>
    <property type="project" value="InterPro"/>
</dbReference>
<reference evidence="6 7" key="1">
    <citation type="submission" date="2023-11" db="EMBL/GenBank/DDBJ databases">
        <title>Halocaridina rubra genome assembly.</title>
        <authorList>
            <person name="Smith C."/>
        </authorList>
    </citation>
    <scope>NUCLEOTIDE SEQUENCE [LARGE SCALE GENOMIC DNA]</scope>
    <source>
        <strain evidence="6">EP-1</strain>
        <tissue evidence="6">Whole</tissue>
    </source>
</reference>
<dbReference type="SUPFAM" id="SSF46785">
    <property type="entry name" value="Winged helix' DNA-binding domain"/>
    <property type="match status" value="1"/>
</dbReference>
<evidence type="ECO:0000256" key="4">
    <source>
        <dbReference type="SAM" id="MobiDB-lite"/>
    </source>
</evidence>